<reference evidence="3" key="1">
    <citation type="submission" date="2017-05" db="EMBL/GenBank/DDBJ databases">
        <title>The Genome Sequence of Enterococcus sp. 4G2_DIV0659.</title>
        <authorList>
            <consortium name="The Broad Institute Genomics Platform"/>
            <consortium name="The Broad Institute Genomic Center for Infectious Diseases"/>
            <person name="Earl A."/>
            <person name="Manson A."/>
            <person name="Schwartman J."/>
            <person name="Gilmore M."/>
            <person name="Abouelleil A."/>
            <person name="Cao P."/>
            <person name="Chapman S."/>
            <person name="Cusick C."/>
            <person name="Shea T."/>
            <person name="Young S."/>
            <person name="Neafsey D."/>
            <person name="Nusbaum C."/>
            <person name="Birren B."/>
        </authorList>
    </citation>
    <scope>NUCLEOTIDE SEQUENCE [LARGE SCALE GENOMIC DNA]</scope>
    <source>
        <strain evidence="3">4G2_DIV0659</strain>
    </source>
</reference>
<proteinExistence type="predicted"/>
<evidence type="ECO:0000313" key="4">
    <source>
        <dbReference type="Proteomes" id="UP000195139"/>
    </source>
</evidence>
<dbReference type="AlphaFoldDB" id="A0A242CF12"/>
<organism evidence="3">
    <name type="scientific">Candidatus Enterococcus mansonii</name>
    <dbReference type="NCBI Taxonomy" id="1834181"/>
    <lineage>
        <taxon>Bacteria</taxon>
        <taxon>Bacillati</taxon>
        <taxon>Bacillota</taxon>
        <taxon>Bacilli</taxon>
        <taxon>Lactobacillales</taxon>
        <taxon>Enterococcaceae</taxon>
        <taxon>Enterococcus</taxon>
    </lineage>
</organism>
<protein>
    <submittedName>
        <fullName evidence="3">Uncharacterized protein</fullName>
    </submittedName>
</protein>
<keyword evidence="1" id="KW-0812">Transmembrane</keyword>
<feature type="transmembrane region" description="Helical" evidence="1">
    <location>
        <begin position="7"/>
        <end position="25"/>
    </location>
</feature>
<gene>
    <name evidence="3" type="ORF">A5880_001801</name>
    <name evidence="2" type="ORF">A5880_001886</name>
</gene>
<evidence type="ECO:0000313" key="3">
    <source>
        <dbReference type="EMBL" id="OTO08801.1"/>
    </source>
</evidence>
<dbReference type="EMBL" id="NGLE01000002">
    <property type="protein sequence ID" value="OTO08801.1"/>
    <property type="molecule type" value="Genomic_DNA"/>
</dbReference>
<keyword evidence="1" id="KW-1133">Transmembrane helix</keyword>
<dbReference type="STRING" id="1834181.A5880_001801"/>
<accession>A0A242CF12</accession>
<reference evidence="2 4" key="2">
    <citation type="submission" date="2018-07" db="EMBL/GenBank/DDBJ databases">
        <title>The Genome Sequence of Enterococcus sp. DIV0659b.</title>
        <authorList>
            <consortium name="The Broad Institute Genomics Platform"/>
            <consortium name="The Broad Institute Genomic Center for Infectious Diseases"/>
            <person name="Earl A."/>
            <person name="Manson A."/>
            <person name="Schwartman J."/>
            <person name="Gilmore M."/>
            <person name="Abouelleil A."/>
            <person name="Cao P."/>
            <person name="Chapman S."/>
            <person name="Cusick C."/>
            <person name="Shea T."/>
            <person name="Young S."/>
            <person name="Neafsey D."/>
            <person name="Nusbaum C."/>
            <person name="Birren B."/>
        </authorList>
    </citation>
    <scope>NUCLEOTIDE SEQUENCE [LARGE SCALE GENOMIC DNA]</scope>
    <source>
        <strain evidence="2 4">4G2_DIV0659</strain>
    </source>
</reference>
<sequence>MTKKKKLALVSFLSISVLICCFYGWNILKDKQETIININKIKDIEFSVTENNVDMDTPFTIRMNLGKMKQYDHIYAMQDKNVIYIAFSETISVSFSEKQTITDSLSSLMNPSKEYQIEKIYLVSGSNIFDENGGVDPKRYKESKLVWEKGGIQ</sequence>
<comment type="caution">
    <text evidence="3">The sequence shown here is derived from an EMBL/GenBank/DDBJ whole genome shotgun (WGS) entry which is preliminary data.</text>
</comment>
<dbReference type="Proteomes" id="UP000195139">
    <property type="component" value="Unassembled WGS sequence"/>
</dbReference>
<keyword evidence="1" id="KW-0472">Membrane</keyword>
<dbReference type="RefSeq" id="WP_086330713.1">
    <property type="nucleotide sequence ID" value="NZ_NGLE02000001.1"/>
</dbReference>
<evidence type="ECO:0000313" key="2">
    <source>
        <dbReference type="EMBL" id="MEI5994328.1"/>
    </source>
</evidence>
<keyword evidence="4" id="KW-1185">Reference proteome</keyword>
<evidence type="ECO:0000256" key="1">
    <source>
        <dbReference type="SAM" id="Phobius"/>
    </source>
</evidence>
<dbReference type="EMBL" id="NGLE02000001">
    <property type="protein sequence ID" value="MEI5994328.1"/>
    <property type="molecule type" value="Genomic_DNA"/>
</dbReference>
<name>A0A242CF12_9ENTE</name>